<dbReference type="AlphaFoldDB" id="A0A9D5U6I6"/>
<dbReference type="Proteomes" id="UP000822993">
    <property type="component" value="Unassembled WGS sequence"/>
</dbReference>
<accession>A0A9D5U6I6</accession>
<feature type="signal peptide" evidence="2">
    <location>
        <begin position="1"/>
        <end position="19"/>
    </location>
</feature>
<protein>
    <submittedName>
        <fullName evidence="3">Uncharacterized protein</fullName>
    </submittedName>
</protein>
<gene>
    <name evidence="3" type="ORF">H9623_00400</name>
</gene>
<name>A0A9D5U6I6_9CELL</name>
<proteinExistence type="predicted"/>
<feature type="region of interest" description="Disordered" evidence="1">
    <location>
        <begin position="21"/>
        <end position="83"/>
    </location>
</feature>
<evidence type="ECO:0000256" key="1">
    <source>
        <dbReference type="SAM" id="MobiDB-lite"/>
    </source>
</evidence>
<dbReference type="EMBL" id="JACSPN010000001">
    <property type="protein sequence ID" value="MBE7698765.1"/>
    <property type="molecule type" value="Genomic_DNA"/>
</dbReference>
<reference evidence="3 4" key="1">
    <citation type="submission" date="2020-08" db="EMBL/GenBank/DDBJ databases">
        <title>A Genomic Blueprint of the Chicken Gut Microbiome.</title>
        <authorList>
            <person name="Gilroy R."/>
            <person name="Ravi A."/>
            <person name="Getino M."/>
            <person name="Pursley I."/>
            <person name="Horton D.L."/>
            <person name="Alikhan N.-F."/>
            <person name="Baker D."/>
            <person name="Gharbi K."/>
            <person name="Hall N."/>
            <person name="Watson M."/>
            <person name="Adriaenssens E.M."/>
            <person name="Foster-Nyarko E."/>
            <person name="Jarju S."/>
            <person name="Secka A."/>
            <person name="Antonio M."/>
            <person name="Oren A."/>
            <person name="Chaudhuri R."/>
            <person name="La Ragione R.M."/>
            <person name="Hildebrand F."/>
            <person name="Pallen M.J."/>
        </authorList>
    </citation>
    <scope>NUCLEOTIDE SEQUENCE [LARGE SCALE GENOMIC DNA]</scope>
    <source>
        <strain evidence="3 4">Sa1BUA8</strain>
    </source>
</reference>
<feature type="chain" id="PRO_5039152634" evidence="2">
    <location>
        <begin position="20"/>
        <end position="255"/>
    </location>
</feature>
<feature type="compositionally biased region" description="Low complexity" evidence="1">
    <location>
        <begin position="69"/>
        <end position="83"/>
    </location>
</feature>
<sequence>MRIGRGVLVSASLVTLVLAGCASPGSPDGPTSNVPSASTSTPRETTPSPTDGTSGTSDAPGTGETTRSAEPPGTAEPSGEAAAPPAFESLVISTSGLGPLTIGVPPESNPGAAMIRWSPDECADMGGGDPGRWVTTYPLIDGTYPLGVATDDSGVSWIDVLKAGPRTAEGVGIGTDLATLQATYPDLVPGTPGPLSNVWWLADPDGYLVFETQGDEDGQQPAGTPEQVILMRVLSPAADPDFATANSDWVAGGCL</sequence>
<feature type="compositionally biased region" description="Low complexity" evidence="1">
    <location>
        <begin position="35"/>
        <end position="58"/>
    </location>
</feature>
<keyword evidence="2" id="KW-0732">Signal</keyword>
<dbReference type="RefSeq" id="WP_193718116.1">
    <property type="nucleotide sequence ID" value="NZ_JACSPN010000001.1"/>
</dbReference>
<keyword evidence="4" id="KW-1185">Reference proteome</keyword>
<evidence type="ECO:0000313" key="3">
    <source>
        <dbReference type="EMBL" id="MBE7698765.1"/>
    </source>
</evidence>
<evidence type="ECO:0000313" key="4">
    <source>
        <dbReference type="Proteomes" id="UP000822993"/>
    </source>
</evidence>
<organism evidence="3 4">
    <name type="scientific">Oerskovia douganii</name>
    <dbReference type="NCBI Taxonomy" id="2762210"/>
    <lineage>
        <taxon>Bacteria</taxon>
        <taxon>Bacillati</taxon>
        <taxon>Actinomycetota</taxon>
        <taxon>Actinomycetes</taxon>
        <taxon>Micrococcales</taxon>
        <taxon>Cellulomonadaceae</taxon>
        <taxon>Oerskovia</taxon>
    </lineage>
</organism>
<comment type="caution">
    <text evidence="3">The sequence shown here is derived from an EMBL/GenBank/DDBJ whole genome shotgun (WGS) entry which is preliminary data.</text>
</comment>
<evidence type="ECO:0000256" key="2">
    <source>
        <dbReference type="SAM" id="SignalP"/>
    </source>
</evidence>
<dbReference type="PROSITE" id="PS51257">
    <property type="entry name" value="PROKAR_LIPOPROTEIN"/>
    <property type="match status" value="1"/>
</dbReference>